<dbReference type="InterPro" id="IPR013766">
    <property type="entry name" value="Thioredoxin_domain"/>
</dbReference>
<keyword evidence="4" id="KW-0676">Redox-active center</keyword>
<dbReference type="RefSeq" id="WP_264280761.1">
    <property type="nucleotide sequence ID" value="NZ_CP107006.1"/>
</dbReference>
<organism evidence="6 7">
    <name type="scientific">Chitinophaga horti</name>
    <dbReference type="NCBI Taxonomy" id="2920382"/>
    <lineage>
        <taxon>Bacteria</taxon>
        <taxon>Pseudomonadati</taxon>
        <taxon>Bacteroidota</taxon>
        <taxon>Chitinophagia</taxon>
        <taxon>Chitinophagales</taxon>
        <taxon>Chitinophagaceae</taxon>
        <taxon>Chitinophaga</taxon>
    </lineage>
</organism>
<dbReference type="Pfam" id="PF00578">
    <property type="entry name" value="AhpC-TSA"/>
    <property type="match status" value="1"/>
</dbReference>
<dbReference type="Proteomes" id="UP001162741">
    <property type="component" value="Chromosome"/>
</dbReference>
<comment type="subcellular location">
    <subcellularLocation>
        <location evidence="1">Cell envelope</location>
    </subcellularLocation>
</comment>
<evidence type="ECO:0000313" key="6">
    <source>
        <dbReference type="EMBL" id="UYQ92508.1"/>
    </source>
</evidence>
<dbReference type="PANTHER" id="PTHR42852">
    <property type="entry name" value="THIOL:DISULFIDE INTERCHANGE PROTEIN DSBE"/>
    <property type="match status" value="1"/>
</dbReference>
<dbReference type="PANTHER" id="PTHR42852:SF6">
    <property type="entry name" value="THIOL:DISULFIDE INTERCHANGE PROTEIN DSBE"/>
    <property type="match status" value="1"/>
</dbReference>
<dbReference type="InterPro" id="IPR000866">
    <property type="entry name" value="AhpC/TSA"/>
</dbReference>
<proteinExistence type="predicted"/>
<dbReference type="SUPFAM" id="SSF52833">
    <property type="entry name" value="Thioredoxin-like"/>
    <property type="match status" value="1"/>
</dbReference>
<dbReference type="Pfam" id="PF14289">
    <property type="entry name" value="DUF4369"/>
    <property type="match status" value="1"/>
</dbReference>
<evidence type="ECO:0000259" key="5">
    <source>
        <dbReference type="PROSITE" id="PS51352"/>
    </source>
</evidence>
<name>A0ABY6IYM7_9BACT</name>
<keyword evidence="7" id="KW-1185">Reference proteome</keyword>
<protein>
    <submittedName>
        <fullName evidence="6">AhpC/TSA family protein</fullName>
    </submittedName>
</protein>
<evidence type="ECO:0000313" key="7">
    <source>
        <dbReference type="Proteomes" id="UP001162741"/>
    </source>
</evidence>
<sequence length="361" mass="40133">MKKIMILLLATTAAYAQKQPGFVLNGEVKGMSAGKLYISHTEAKKQVNDSVMVKDGKFTYKGTNAGEMYYLNVAGTRRGYSFFSDKGVLSLKTDTTFKDVTFTGSRYNTHLREWFDAWNSITPKAGGYYKRLDAANKVKDTAAIAEVRGLFDDLQRELDTAVFTLVRKYPASPVAPWVIIDRYINYPAPEKVDLLLPKLKPEALNSVYGKEITEIRKIAAKTGIGAKPEFALADTAGNIVKLSSYRGKYVLVDFWASWCGPCRKENPNVVTAFNKYHDKGFEVLGVTLDTKKDAWLAAIAKDGLAWSHVGDLKGWKSDIVEEYGIRAVPTNFLLDPSGKVIAKDLREEALQQKLAQLFAGK</sequence>
<evidence type="ECO:0000256" key="2">
    <source>
        <dbReference type="ARBA" id="ARBA00022748"/>
    </source>
</evidence>
<reference evidence="6" key="1">
    <citation type="submission" date="2022-10" db="EMBL/GenBank/DDBJ databases">
        <title>Chitinophaga sp. nov., isolated from soil.</title>
        <authorList>
            <person name="Jeon C.O."/>
        </authorList>
    </citation>
    <scope>NUCLEOTIDE SEQUENCE</scope>
    <source>
        <strain evidence="6">R8</strain>
    </source>
</reference>
<dbReference type="InterPro" id="IPR036249">
    <property type="entry name" value="Thioredoxin-like_sf"/>
</dbReference>
<evidence type="ECO:0000256" key="4">
    <source>
        <dbReference type="ARBA" id="ARBA00023284"/>
    </source>
</evidence>
<dbReference type="InterPro" id="IPR050553">
    <property type="entry name" value="Thioredoxin_ResA/DsbE_sf"/>
</dbReference>
<keyword evidence="2" id="KW-0201">Cytochrome c-type biogenesis</keyword>
<dbReference type="CDD" id="cd02966">
    <property type="entry name" value="TlpA_like_family"/>
    <property type="match status" value="1"/>
</dbReference>
<dbReference type="EMBL" id="CP107006">
    <property type="protein sequence ID" value="UYQ92508.1"/>
    <property type="molecule type" value="Genomic_DNA"/>
</dbReference>
<evidence type="ECO:0000256" key="1">
    <source>
        <dbReference type="ARBA" id="ARBA00004196"/>
    </source>
</evidence>
<evidence type="ECO:0000256" key="3">
    <source>
        <dbReference type="ARBA" id="ARBA00023157"/>
    </source>
</evidence>
<dbReference type="Gene3D" id="3.40.30.10">
    <property type="entry name" value="Glutaredoxin"/>
    <property type="match status" value="1"/>
</dbReference>
<keyword evidence="3" id="KW-1015">Disulfide bond</keyword>
<accession>A0ABY6IYM7</accession>
<feature type="domain" description="Thioredoxin" evidence="5">
    <location>
        <begin position="221"/>
        <end position="361"/>
    </location>
</feature>
<dbReference type="InterPro" id="IPR017937">
    <property type="entry name" value="Thioredoxin_CS"/>
</dbReference>
<gene>
    <name evidence="6" type="ORF">MKQ68_20705</name>
</gene>
<dbReference type="PROSITE" id="PS00194">
    <property type="entry name" value="THIOREDOXIN_1"/>
    <property type="match status" value="1"/>
</dbReference>
<dbReference type="InterPro" id="IPR025380">
    <property type="entry name" value="DUF4369"/>
</dbReference>
<dbReference type="PROSITE" id="PS51352">
    <property type="entry name" value="THIOREDOXIN_2"/>
    <property type="match status" value="1"/>
</dbReference>